<comment type="caution">
    <text evidence="1">The sequence shown here is derived from an EMBL/GenBank/DDBJ whole genome shotgun (WGS) entry which is preliminary data.</text>
</comment>
<dbReference type="Proteomes" id="UP000811609">
    <property type="component" value="Chromosome 16"/>
</dbReference>
<organism evidence="1 2">
    <name type="scientific">Carya illinoinensis</name>
    <name type="common">Pecan</name>
    <dbReference type="NCBI Taxonomy" id="32201"/>
    <lineage>
        <taxon>Eukaryota</taxon>
        <taxon>Viridiplantae</taxon>
        <taxon>Streptophyta</taxon>
        <taxon>Embryophyta</taxon>
        <taxon>Tracheophyta</taxon>
        <taxon>Spermatophyta</taxon>
        <taxon>Magnoliopsida</taxon>
        <taxon>eudicotyledons</taxon>
        <taxon>Gunneridae</taxon>
        <taxon>Pentapetalae</taxon>
        <taxon>rosids</taxon>
        <taxon>fabids</taxon>
        <taxon>Fagales</taxon>
        <taxon>Juglandaceae</taxon>
        <taxon>Carya</taxon>
    </lineage>
</organism>
<keyword evidence="2" id="KW-1185">Reference proteome</keyword>
<evidence type="ECO:0000313" key="1">
    <source>
        <dbReference type="EMBL" id="KAG6625501.1"/>
    </source>
</evidence>
<sequence length="38" mass="4334">MPESRPIVDAQRRRHCGLWVVGGGEFGEIFPDSNNHLR</sequence>
<accession>A0A8T1N6L5</accession>
<dbReference type="EMBL" id="CM031824">
    <property type="protein sequence ID" value="KAG6625501.1"/>
    <property type="molecule type" value="Genomic_DNA"/>
</dbReference>
<proteinExistence type="predicted"/>
<dbReference type="AlphaFoldDB" id="A0A8T1N6L5"/>
<evidence type="ECO:0000313" key="2">
    <source>
        <dbReference type="Proteomes" id="UP000811609"/>
    </source>
</evidence>
<protein>
    <submittedName>
        <fullName evidence="1">Uncharacterized protein</fullName>
    </submittedName>
</protein>
<gene>
    <name evidence="1" type="ORF">CIPAW_16G101400</name>
</gene>
<reference evidence="1" key="1">
    <citation type="submission" date="2020-12" db="EMBL/GenBank/DDBJ databases">
        <title>WGS assembly of Carya illinoinensis cv. Pawnee.</title>
        <authorList>
            <person name="Platts A."/>
            <person name="Shu S."/>
            <person name="Wright S."/>
            <person name="Barry K."/>
            <person name="Edger P."/>
            <person name="Pires J.C."/>
            <person name="Schmutz J."/>
        </authorList>
    </citation>
    <scope>NUCLEOTIDE SEQUENCE</scope>
    <source>
        <tissue evidence="1">Leaf</tissue>
    </source>
</reference>
<name>A0A8T1N6L5_CARIL</name>